<gene>
    <name evidence="2" type="primary">amsJ</name>
    <name evidence="2" type="ordered locus">SFHH103_05691</name>
</gene>
<organism evidence="2 3">
    <name type="scientific">Sinorhizobium fredii (strain HH103)</name>
    <dbReference type="NCBI Taxonomy" id="1117943"/>
    <lineage>
        <taxon>Bacteria</taxon>
        <taxon>Pseudomonadati</taxon>
        <taxon>Pseudomonadota</taxon>
        <taxon>Alphaproteobacteria</taxon>
        <taxon>Hyphomicrobiales</taxon>
        <taxon>Rhizobiaceae</taxon>
        <taxon>Sinorhizobium/Ensifer group</taxon>
        <taxon>Sinorhizobium</taxon>
    </lineage>
</organism>
<accession>G9AGH2</accession>
<dbReference type="KEGG" id="sfh:SFHH103_05691"/>
<evidence type="ECO:0000313" key="3">
    <source>
        <dbReference type="Proteomes" id="UP000007735"/>
    </source>
</evidence>
<evidence type="ECO:0000313" key="2">
    <source>
        <dbReference type="EMBL" id="CCF00154.1"/>
    </source>
</evidence>
<geneLocation type="plasmid" evidence="2 3">
    <name>pSfHH103e</name>
</geneLocation>
<protein>
    <recommendedName>
        <fullName evidence="1">Polysaccharide pyruvyl transferase domain-containing protein</fullName>
    </recommendedName>
</protein>
<dbReference type="PANTHER" id="PTHR36836">
    <property type="entry name" value="COLANIC ACID BIOSYNTHESIS PROTEIN WCAK"/>
    <property type="match status" value="1"/>
</dbReference>
<evidence type="ECO:0000259" key="1">
    <source>
        <dbReference type="Pfam" id="PF04230"/>
    </source>
</evidence>
<reference evidence="2 3" key="1">
    <citation type="journal article" date="2012" name="J. Bacteriol.">
        <title>Genome sequence of the soybean symbiont Sinorhizobium fredii HH103.</title>
        <authorList>
            <person name="Weidner S."/>
            <person name="Becker A."/>
            <person name="Bonilla I."/>
            <person name="Jaenicke S."/>
            <person name="Lloret J."/>
            <person name="Margaret I."/>
            <person name="Puhler A."/>
            <person name="Ruiz-Sainz J.E."/>
            <person name="Schneiker-Bekel S."/>
            <person name="Szczepanowski R."/>
            <person name="Vinardell J.M."/>
            <person name="Zehner S."/>
            <person name="Gottfert M."/>
        </authorList>
    </citation>
    <scope>NUCLEOTIDE SEQUENCE [LARGE SCALE GENOMIC DNA]</scope>
    <source>
        <strain evidence="2 3">HH103</strain>
        <plasmid evidence="3">pSfHH103e</plasmid>
    </source>
</reference>
<keyword evidence="2" id="KW-0614">Plasmid</keyword>
<dbReference type="PANTHER" id="PTHR36836:SF1">
    <property type="entry name" value="COLANIC ACID BIOSYNTHESIS PROTEIN WCAK"/>
    <property type="match status" value="1"/>
</dbReference>
<dbReference type="AlphaFoldDB" id="G9AGH2"/>
<sequence length="379" mass="41830">MVGFLRRERPEARLFCVCADPVVVQGALGMPAVAIRRPGGSARRPRVLKASLKVLDKVRDLARAFREIRQADVMIVPGTGILDDFGEPPQGMPLDIFIWCLAARMSGTKVAFVSAGAGPIGHPVSRWLMVSAARMAHYRSWRDTISRDFMRNAGLNVADDAVYPDIAFKLPTPVQPARATSGTGILTVGVGVMKYRGWYFFADGGQAIFDSYLDRLARFVLHLLEAGHHVKLLTGEITDMEAVDALIARLQSVAGGRLPEHASAARSSSLHCLMEEISSTDVVVATRFHNIVCALMMEKPVISLGYSEKNDVLLAEMGLGEFCQRVEAFDVDVLIAHFERAVARRRELEDAIRARNLEFRKRLDLQDGRLLSEVLSSRC</sequence>
<dbReference type="RefSeq" id="WP_014331808.1">
    <property type="nucleotide sequence ID" value="NZ_CP183944.1"/>
</dbReference>
<feature type="domain" description="Polysaccharide pyruvyl transferase" evidence="1">
    <location>
        <begin position="2"/>
        <end position="307"/>
    </location>
</feature>
<dbReference type="Pfam" id="PF04230">
    <property type="entry name" value="PS_pyruv_trans"/>
    <property type="match status" value="1"/>
</dbReference>
<proteinExistence type="predicted"/>
<dbReference type="InterPro" id="IPR007345">
    <property type="entry name" value="Polysacch_pyruvyl_Trfase"/>
</dbReference>
<dbReference type="Proteomes" id="UP000007735">
    <property type="component" value="Plasmid pSfHH103e"/>
</dbReference>
<dbReference type="PATRIC" id="fig|380.5.peg.5250"/>
<dbReference type="EMBL" id="HE616899">
    <property type="protein sequence ID" value="CCF00154.1"/>
    <property type="molecule type" value="Genomic_DNA"/>
</dbReference>
<name>G9AGH2_SINF1</name>
<dbReference type="HOGENOM" id="CLU_056164_0_0_5"/>